<organism evidence="1 2">
    <name type="scientific">Puccinia graminis f. sp. tritici</name>
    <dbReference type="NCBI Taxonomy" id="56615"/>
    <lineage>
        <taxon>Eukaryota</taxon>
        <taxon>Fungi</taxon>
        <taxon>Dikarya</taxon>
        <taxon>Basidiomycota</taxon>
        <taxon>Pucciniomycotina</taxon>
        <taxon>Pucciniomycetes</taxon>
        <taxon>Pucciniales</taxon>
        <taxon>Pucciniaceae</taxon>
        <taxon>Puccinia</taxon>
    </lineage>
</organism>
<sequence>MCSLEIKAVFSAVSALSALSALPRGGSDALARRLHQLHSVVSRPVVALLSFGA</sequence>
<reference evidence="1 2" key="1">
    <citation type="submission" date="2019-05" db="EMBL/GenBank/DDBJ databases">
        <title>Emergence of the Ug99 lineage of the wheat stem rust pathogen through somatic hybridization.</title>
        <authorList>
            <person name="Li F."/>
            <person name="Upadhyaya N.M."/>
            <person name="Sperschneider J."/>
            <person name="Matny O."/>
            <person name="Nguyen-Phuc H."/>
            <person name="Mago R."/>
            <person name="Raley C."/>
            <person name="Miller M.E."/>
            <person name="Silverstein K.A.T."/>
            <person name="Henningsen E."/>
            <person name="Hirsch C.D."/>
            <person name="Visser B."/>
            <person name="Pretorius Z.A."/>
            <person name="Steffenson B.J."/>
            <person name="Schwessinger B."/>
            <person name="Dodds P.N."/>
            <person name="Figueroa M."/>
        </authorList>
    </citation>
    <scope>NUCLEOTIDE SEQUENCE [LARGE SCALE GENOMIC DNA]</scope>
    <source>
        <strain evidence="1 2">Ug99</strain>
    </source>
</reference>
<proteinExistence type="predicted"/>
<protein>
    <submittedName>
        <fullName evidence="1">Uncharacterized protein</fullName>
    </submittedName>
</protein>
<dbReference type="AlphaFoldDB" id="A0A5B0NJ90"/>
<comment type="caution">
    <text evidence="1">The sequence shown here is derived from an EMBL/GenBank/DDBJ whole genome shotgun (WGS) entry which is preliminary data.</text>
</comment>
<dbReference type="Proteomes" id="UP000325313">
    <property type="component" value="Unassembled WGS sequence"/>
</dbReference>
<name>A0A5B0NJ90_PUCGR</name>
<accession>A0A5B0NJ90</accession>
<evidence type="ECO:0000313" key="1">
    <source>
        <dbReference type="EMBL" id="KAA1088833.1"/>
    </source>
</evidence>
<evidence type="ECO:0000313" key="2">
    <source>
        <dbReference type="Proteomes" id="UP000325313"/>
    </source>
</evidence>
<gene>
    <name evidence="1" type="ORF">PGTUg99_031658</name>
</gene>
<dbReference type="EMBL" id="VDEP01000405">
    <property type="protein sequence ID" value="KAA1088833.1"/>
    <property type="molecule type" value="Genomic_DNA"/>
</dbReference>